<dbReference type="HOGENOM" id="CLU_130918_1_0_11"/>
<evidence type="ECO:0000313" key="1">
    <source>
        <dbReference type="EMBL" id="ADB31058.1"/>
    </source>
</evidence>
<reference evidence="2" key="1">
    <citation type="submission" date="2009-09" db="EMBL/GenBank/DDBJ databases">
        <title>The complete genome of Kribbella flavida DSM 17836.</title>
        <authorList>
            <consortium name="US DOE Joint Genome Institute (JGI-PGF)"/>
            <person name="Lucas S."/>
            <person name="Copeland A."/>
            <person name="Lapidus A."/>
            <person name="Glavina del Rio T."/>
            <person name="Dalin E."/>
            <person name="Tice H."/>
            <person name="Bruce D."/>
            <person name="Goodwin L."/>
            <person name="Pitluck S."/>
            <person name="Kyrpides N."/>
            <person name="Mavromatis K."/>
            <person name="Ivanova N."/>
            <person name="Saunders E."/>
            <person name="Brettin T."/>
            <person name="Detter J.C."/>
            <person name="Han C."/>
            <person name="Larimer F."/>
            <person name="Land M."/>
            <person name="Hauser L."/>
            <person name="Markowitz V."/>
            <person name="Cheng J.-F."/>
            <person name="Hugenholtz P."/>
            <person name="Woyke T."/>
            <person name="Wu D."/>
            <person name="Pukall R."/>
            <person name="Klenk H.-P."/>
            <person name="Eisen J.A."/>
        </authorList>
    </citation>
    <scope>NUCLEOTIDE SEQUENCE [LARGE SCALE GENOMIC DNA]</scope>
    <source>
        <strain evidence="2">DSM 17836 / JCM 10339 / NBRC 14399</strain>
    </source>
</reference>
<dbReference type="EMBL" id="CP001736">
    <property type="protein sequence ID" value="ADB31058.1"/>
    <property type="molecule type" value="Genomic_DNA"/>
</dbReference>
<accession>D2PQS5</accession>
<name>D2PQS5_KRIFD</name>
<dbReference type="Proteomes" id="UP000007967">
    <property type="component" value="Chromosome"/>
</dbReference>
<evidence type="ECO:0000313" key="2">
    <source>
        <dbReference type="Proteomes" id="UP000007967"/>
    </source>
</evidence>
<protein>
    <submittedName>
        <fullName evidence="1">Uncharacterized protein</fullName>
    </submittedName>
</protein>
<gene>
    <name evidence="1" type="ordered locus">Kfla_1964</name>
</gene>
<dbReference type="eggNOG" id="ENOG5033NR2">
    <property type="taxonomic scope" value="Bacteria"/>
</dbReference>
<dbReference type="Pfam" id="PF19939">
    <property type="entry name" value="DUF6401"/>
    <property type="match status" value="1"/>
</dbReference>
<sequence>MVRCRRSSWGFTVVAMFEAWVGRGRRRVESSLEWLRDALGRAELAAALRIPGVVAQLDQHAAAVRDILALGVPSGRGVDPRVLLAGYGRGLVDQAAELGRPVRRIGRGGWAGAEWLDLRLAAVCLLADEWRGTSPRIGWDDGVVPQS</sequence>
<reference evidence="1 2" key="2">
    <citation type="journal article" date="2010" name="Stand. Genomic Sci.">
        <title>Complete genome sequence of Kribbella flavida type strain (IFO 14399).</title>
        <authorList>
            <person name="Pukall R."/>
            <person name="Lapidus A."/>
            <person name="Glavina Del Rio T."/>
            <person name="Copeland A."/>
            <person name="Tice H."/>
            <person name="Cheng J.-F."/>
            <person name="Lucas S."/>
            <person name="Chen F."/>
            <person name="Nolan M."/>
            <person name="LaButti K."/>
            <person name="Pati A."/>
            <person name="Ivanova N."/>
            <person name="Mavrommatis K."/>
            <person name="Mikhailova N."/>
            <person name="Pitluck S."/>
            <person name="Bruce D."/>
            <person name="Goodwin L."/>
            <person name="Land M."/>
            <person name="Hauser L."/>
            <person name="Chang Y.-J."/>
            <person name="Jeffries C.D."/>
            <person name="Chen A."/>
            <person name="Palaniappan K."/>
            <person name="Chain P."/>
            <person name="Rohde M."/>
            <person name="Goeker M."/>
            <person name="Bristow J."/>
            <person name="Eisen J.A."/>
            <person name="Markowitz V."/>
            <person name="Hugenholtz P."/>
            <person name="Kyrpides N.C."/>
            <person name="Klenk H.-P."/>
            <person name="Brettin T."/>
        </authorList>
    </citation>
    <scope>NUCLEOTIDE SEQUENCE [LARGE SCALE GENOMIC DNA]</scope>
    <source>
        <strain evidence="2">DSM 17836 / JCM 10339 / NBRC 14399</strain>
    </source>
</reference>
<dbReference type="InterPro" id="IPR045647">
    <property type="entry name" value="DUF6401"/>
</dbReference>
<organism evidence="1 2">
    <name type="scientific">Kribbella flavida (strain DSM 17836 / JCM 10339 / NBRC 14399)</name>
    <dbReference type="NCBI Taxonomy" id="479435"/>
    <lineage>
        <taxon>Bacteria</taxon>
        <taxon>Bacillati</taxon>
        <taxon>Actinomycetota</taxon>
        <taxon>Actinomycetes</taxon>
        <taxon>Propionibacteriales</taxon>
        <taxon>Kribbellaceae</taxon>
        <taxon>Kribbella</taxon>
    </lineage>
</organism>
<proteinExistence type="predicted"/>
<keyword evidence="2" id="KW-1185">Reference proteome</keyword>
<dbReference type="AlphaFoldDB" id="D2PQS5"/>
<dbReference type="KEGG" id="kfl:Kfla_1964"/>